<gene>
    <name evidence="3" type="ORF">SAMN05216544_1802</name>
</gene>
<reference evidence="4" key="1">
    <citation type="submission" date="2016-10" db="EMBL/GenBank/DDBJ databases">
        <authorList>
            <person name="Varghese N."/>
            <person name="Submissions S."/>
        </authorList>
    </citation>
    <scope>NUCLEOTIDE SEQUENCE [LARGE SCALE GENOMIC DNA]</scope>
    <source>
        <strain evidence="4">M83</strain>
    </source>
</reference>
<keyword evidence="2" id="KW-0812">Transmembrane</keyword>
<dbReference type="GO" id="GO:0030313">
    <property type="term" value="C:cell envelope"/>
    <property type="evidence" value="ECO:0007669"/>
    <property type="project" value="UniProtKB-SubCell"/>
</dbReference>
<evidence type="ECO:0000313" key="3">
    <source>
        <dbReference type="EMBL" id="SDN07295.1"/>
    </source>
</evidence>
<feature type="transmembrane region" description="Helical" evidence="2">
    <location>
        <begin position="12"/>
        <end position="31"/>
    </location>
</feature>
<evidence type="ECO:0000313" key="4">
    <source>
        <dbReference type="Proteomes" id="UP000187651"/>
    </source>
</evidence>
<dbReference type="Pfam" id="PF09479">
    <property type="entry name" value="Flg_new"/>
    <property type="match status" value="1"/>
</dbReference>
<protein>
    <submittedName>
        <fullName evidence="3">Repeat domain (List_Bact_rpt)</fullName>
    </submittedName>
</protein>
<dbReference type="RefSeq" id="WP_074521849.1">
    <property type="nucleotide sequence ID" value="NZ_FNHZ01000005.1"/>
</dbReference>
<keyword evidence="4" id="KW-1185">Reference proteome</keyword>
<comment type="subcellular location">
    <subcellularLocation>
        <location evidence="1">Cell envelope</location>
    </subcellularLocation>
</comment>
<proteinExistence type="predicted"/>
<dbReference type="EMBL" id="FNHZ01000005">
    <property type="protein sequence ID" value="SDN07295.1"/>
    <property type="molecule type" value="Genomic_DNA"/>
</dbReference>
<dbReference type="InterPro" id="IPR042229">
    <property type="entry name" value="Listeria/Bacterioides_rpt_sf"/>
</dbReference>
<evidence type="ECO:0000256" key="2">
    <source>
        <dbReference type="SAM" id="Phobius"/>
    </source>
</evidence>
<dbReference type="InterPro" id="IPR013378">
    <property type="entry name" value="InlB-like_B-rpt"/>
</dbReference>
<dbReference type="Gene3D" id="2.60.40.4270">
    <property type="entry name" value="Listeria-Bacteroides repeat domain"/>
    <property type="match status" value="1"/>
</dbReference>
<keyword evidence="2" id="KW-0472">Membrane</keyword>
<sequence>MKSLWAYISKTILFLYGLLFISSLISVNSYASNSPLYKSMNFRINGAPVGSVIEFYLIDDNDKNNQVRILSLNVREDYQSLREVGVPSLNGGFDGGSISIEGSASTGFYVSFHEVSIYRQTPWLRITGTVLKGYDVSSALETGVANSVIEGPNKSLAEPNYEGSIPVNENGELNKYVGLTFNGAEINYICSPHKYRVIYDSNGAGESKEQQVTYGENFNLQANSFIRDGFNFLGWSRERNSKNNIYREGECLKNLDENNGAVVYFYAVWEKKDWDVFLINSSQNNGILVSKEAAAISDSYFKKDYLNRSFILKNKDMGKDTYKGEYSVTKSGVTKN</sequence>
<organism evidence="3 4">
    <name type="scientific">Lachnospira pectinoschiza</name>
    <dbReference type="NCBI Taxonomy" id="28052"/>
    <lineage>
        <taxon>Bacteria</taxon>
        <taxon>Bacillati</taxon>
        <taxon>Bacillota</taxon>
        <taxon>Clostridia</taxon>
        <taxon>Lachnospirales</taxon>
        <taxon>Lachnospiraceae</taxon>
        <taxon>Lachnospira</taxon>
    </lineage>
</organism>
<evidence type="ECO:0000256" key="1">
    <source>
        <dbReference type="ARBA" id="ARBA00004196"/>
    </source>
</evidence>
<dbReference type="AlphaFoldDB" id="A0A1G9YFH0"/>
<keyword evidence="2" id="KW-1133">Transmembrane helix</keyword>
<name>A0A1G9YFH0_9FIRM</name>
<dbReference type="OrthoDB" id="9802197at2"/>
<dbReference type="Proteomes" id="UP000187651">
    <property type="component" value="Unassembled WGS sequence"/>
</dbReference>
<accession>A0A1G9YFH0</accession>